<evidence type="ECO:0000256" key="3">
    <source>
        <dbReference type="ARBA" id="ARBA00034301"/>
    </source>
</evidence>
<comment type="similarity">
    <text evidence="5">Belongs to the UPF0173 family.</text>
</comment>
<dbReference type="Pfam" id="PF12706">
    <property type="entry name" value="Lactamase_B_2"/>
    <property type="match status" value="1"/>
</dbReference>
<evidence type="ECO:0000256" key="1">
    <source>
        <dbReference type="ARBA" id="ARBA00022801"/>
    </source>
</evidence>
<evidence type="ECO:0000313" key="7">
    <source>
        <dbReference type="EMBL" id="SFE39154.1"/>
    </source>
</evidence>
<evidence type="ECO:0000313" key="8">
    <source>
        <dbReference type="Proteomes" id="UP000183410"/>
    </source>
</evidence>
<dbReference type="NCBIfam" id="NF001911">
    <property type="entry name" value="PRK00685.1"/>
    <property type="match status" value="1"/>
</dbReference>
<dbReference type="PANTHER" id="PTHR43546">
    <property type="entry name" value="UPF0173 METAL-DEPENDENT HYDROLASE MJ1163-RELATED"/>
    <property type="match status" value="1"/>
</dbReference>
<dbReference type="GO" id="GO:0016787">
    <property type="term" value="F:hydrolase activity"/>
    <property type="evidence" value="ECO:0007669"/>
    <property type="project" value="UniProtKB-UniRule"/>
</dbReference>
<evidence type="ECO:0000256" key="5">
    <source>
        <dbReference type="HAMAP-Rule" id="MF_00457"/>
    </source>
</evidence>
<organism evidence="7 8">
    <name type="scientific">Paenibacillus algorifonticola</name>
    <dbReference type="NCBI Taxonomy" id="684063"/>
    <lineage>
        <taxon>Bacteria</taxon>
        <taxon>Bacillati</taxon>
        <taxon>Bacillota</taxon>
        <taxon>Bacilli</taxon>
        <taxon>Bacillales</taxon>
        <taxon>Paenibacillaceae</taxon>
        <taxon>Paenibacillus</taxon>
    </lineage>
</organism>
<keyword evidence="1 5" id="KW-0378">Hydrolase</keyword>
<gene>
    <name evidence="7" type="ORF">SAMN04487969_102304</name>
</gene>
<evidence type="ECO:0000256" key="4">
    <source>
        <dbReference type="ARBA" id="ARBA00048505"/>
    </source>
</evidence>
<comment type="catalytic activity">
    <reaction evidence="2">
        <text>3',5'-cyclic CMP + H2O = CMP + H(+)</text>
        <dbReference type="Rhea" id="RHEA:72675"/>
        <dbReference type="ChEBI" id="CHEBI:15377"/>
        <dbReference type="ChEBI" id="CHEBI:15378"/>
        <dbReference type="ChEBI" id="CHEBI:58003"/>
        <dbReference type="ChEBI" id="CHEBI:60377"/>
    </reaction>
    <physiologicalReaction direction="left-to-right" evidence="2">
        <dbReference type="Rhea" id="RHEA:72676"/>
    </physiologicalReaction>
</comment>
<feature type="domain" description="Metallo-beta-lactamase" evidence="6">
    <location>
        <begin position="24"/>
        <end position="210"/>
    </location>
</feature>
<evidence type="ECO:0000259" key="6">
    <source>
        <dbReference type="SMART" id="SM00849"/>
    </source>
</evidence>
<evidence type="ECO:0000256" key="2">
    <source>
        <dbReference type="ARBA" id="ARBA00034221"/>
    </source>
</evidence>
<accession>A0A1I2A4W1</accession>
<dbReference type="SMART" id="SM00849">
    <property type="entry name" value="Lactamase_B"/>
    <property type="match status" value="1"/>
</dbReference>
<dbReference type="InterPro" id="IPR022877">
    <property type="entry name" value="UPF0173"/>
</dbReference>
<name>A0A1I2A4W1_9BACL</name>
<dbReference type="InterPro" id="IPR001279">
    <property type="entry name" value="Metallo-B-lactamas"/>
</dbReference>
<dbReference type="Gene3D" id="3.60.15.10">
    <property type="entry name" value="Ribonuclease Z/Hydroxyacylglutathione hydrolase-like"/>
    <property type="match status" value="1"/>
</dbReference>
<dbReference type="EMBL" id="FONN01000002">
    <property type="protein sequence ID" value="SFE39154.1"/>
    <property type="molecule type" value="Genomic_DNA"/>
</dbReference>
<dbReference type="Proteomes" id="UP000183410">
    <property type="component" value="Unassembled WGS sequence"/>
</dbReference>
<dbReference type="InterPro" id="IPR036866">
    <property type="entry name" value="RibonucZ/Hydroxyglut_hydro"/>
</dbReference>
<keyword evidence="8" id="KW-1185">Reference proteome</keyword>
<comment type="catalytic activity">
    <reaction evidence="4">
        <text>3',5'-cyclic UMP + H2O = UMP + H(+)</text>
        <dbReference type="Rhea" id="RHEA:70575"/>
        <dbReference type="ChEBI" id="CHEBI:15377"/>
        <dbReference type="ChEBI" id="CHEBI:15378"/>
        <dbReference type="ChEBI" id="CHEBI:57865"/>
        <dbReference type="ChEBI" id="CHEBI:184387"/>
    </reaction>
    <physiologicalReaction direction="left-to-right" evidence="4">
        <dbReference type="Rhea" id="RHEA:70576"/>
    </physiologicalReaction>
</comment>
<dbReference type="PANTHER" id="PTHR43546:SF3">
    <property type="entry name" value="UPF0173 METAL-DEPENDENT HYDROLASE MJ1163"/>
    <property type="match status" value="1"/>
</dbReference>
<comment type="function">
    <text evidence="3">Counteracts the endogenous Pycsar antiviral defense system. Phosphodiesterase that enables metal-dependent hydrolysis of host cyclic nucleotide Pycsar defense signals such as cCMP and cUMP.</text>
</comment>
<proteinExistence type="inferred from homology"/>
<reference evidence="8" key="1">
    <citation type="submission" date="2016-10" db="EMBL/GenBank/DDBJ databases">
        <authorList>
            <person name="Varghese N."/>
            <person name="Submissions S."/>
        </authorList>
    </citation>
    <scope>NUCLEOTIDE SEQUENCE [LARGE SCALE GENOMIC DNA]</scope>
    <source>
        <strain evidence="8">CGMCC 1.10223</strain>
    </source>
</reference>
<dbReference type="HAMAP" id="MF_00457">
    <property type="entry name" value="UPF0173"/>
    <property type="match status" value="1"/>
</dbReference>
<dbReference type="AlphaFoldDB" id="A0A1I2A4W1"/>
<dbReference type="SUPFAM" id="SSF56281">
    <property type="entry name" value="Metallo-hydrolase/oxidoreductase"/>
    <property type="match status" value="1"/>
</dbReference>
<protein>
    <recommendedName>
        <fullName evidence="5">UPF0173 metal-dependent hydrolase SAMN04487969_102304</fullName>
    </recommendedName>
</protein>
<sequence>METKVTSKLIVKGVQEAMQIIYHGHSAVQLITEDKSLIIDPFISGNGQAVTKPEDIKVNAVLLTHAHQDHILDAAPIAKANDAPVVANFELAAYMSWKGVQTIPMNIGGTVDLGFAQAKMVPAIHTSGIIDEEKQTITYGGLASGYVIRAEGLTILHVGDTALFSDMKLIGDHEVIDVAFIPIGDHFTMGPEEALQAAEWYRAKLVVPVHYNTFEPIRQDAQSFVEALEARGLIGKVMAPGDKLDIIKQV</sequence>
<dbReference type="InterPro" id="IPR050114">
    <property type="entry name" value="UPF0173_UPF0282_UlaG_hydrolase"/>
</dbReference>